<dbReference type="EC" id="2.7.4.25" evidence="1"/>
<keyword evidence="4 10" id="KW-0418">Kinase</keyword>
<dbReference type="GO" id="GO:0005524">
    <property type="term" value="F:ATP binding"/>
    <property type="evidence" value="ECO:0007669"/>
    <property type="project" value="UniProtKB-KW"/>
</dbReference>
<evidence type="ECO:0000256" key="4">
    <source>
        <dbReference type="ARBA" id="ARBA00022777"/>
    </source>
</evidence>
<proteinExistence type="predicted"/>
<evidence type="ECO:0000256" key="6">
    <source>
        <dbReference type="ARBA" id="ARBA00047615"/>
    </source>
</evidence>
<comment type="caution">
    <text evidence="10">The sequence shown here is derived from an EMBL/GenBank/DDBJ whole genome shotgun (WGS) entry which is preliminary data.</text>
</comment>
<keyword evidence="5" id="KW-0067">ATP-binding</keyword>
<dbReference type="Pfam" id="PF02224">
    <property type="entry name" value="Cytidylate_kin"/>
    <property type="match status" value="1"/>
</dbReference>
<comment type="catalytic activity">
    <reaction evidence="7">
        <text>CMP + ATP = CDP + ADP</text>
        <dbReference type="Rhea" id="RHEA:11600"/>
        <dbReference type="ChEBI" id="CHEBI:30616"/>
        <dbReference type="ChEBI" id="CHEBI:58069"/>
        <dbReference type="ChEBI" id="CHEBI:60377"/>
        <dbReference type="ChEBI" id="CHEBI:456216"/>
        <dbReference type="EC" id="2.7.4.25"/>
    </reaction>
</comment>
<evidence type="ECO:0000256" key="2">
    <source>
        <dbReference type="ARBA" id="ARBA00022679"/>
    </source>
</evidence>
<evidence type="ECO:0000256" key="1">
    <source>
        <dbReference type="ARBA" id="ARBA00012906"/>
    </source>
</evidence>
<feature type="compositionally biased region" description="Basic residues" evidence="8">
    <location>
        <begin position="129"/>
        <end position="141"/>
    </location>
</feature>
<protein>
    <recommendedName>
        <fullName evidence="1">(d)CMP kinase</fullName>
        <ecNumber evidence="1">2.7.4.25</ecNumber>
    </recommendedName>
</protein>
<feature type="region of interest" description="Disordered" evidence="8">
    <location>
        <begin position="115"/>
        <end position="141"/>
    </location>
</feature>
<evidence type="ECO:0000259" key="9">
    <source>
        <dbReference type="Pfam" id="PF02224"/>
    </source>
</evidence>
<dbReference type="GO" id="GO:0006139">
    <property type="term" value="P:nucleobase-containing compound metabolic process"/>
    <property type="evidence" value="ECO:0007669"/>
    <property type="project" value="InterPro"/>
</dbReference>
<dbReference type="GO" id="GO:0036431">
    <property type="term" value="F:dCMP kinase activity"/>
    <property type="evidence" value="ECO:0007669"/>
    <property type="project" value="InterPro"/>
</dbReference>
<keyword evidence="3" id="KW-0547">Nucleotide-binding</keyword>
<evidence type="ECO:0000256" key="3">
    <source>
        <dbReference type="ARBA" id="ARBA00022741"/>
    </source>
</evidence>
<dbReference type="InterPro" id="IPR027417">
    <property type="entry name" value="P-loop_NTPase"/>
</dbReference>
<dbReference type="AlphaFoldDB" id="A0AA35SDN1"/>
<accession>A0AA35SDN1</accession>
<organism evidence="10 11">
    <name type="scientific">Geodia barretti</name>
    <name type="common">Barrett's horny sponge</name>
    <dbReference type="NCBI Taxonomy" id="519541"/>
    <lineage>
        <taxon>Eukaryota</taxon>
        <taxon>Metazoa</taxon>
        <taxon>Porifera</taxon>
        <taxon>Demospongiae</taxon>
        <taxon>Heteroscleromorpha</taxon>
        <taxon>Tetractinellida</taxon>
        <taxon>Astrophorina</taxon>
        <taxon>Geodiidae</taxon>
        <taxon>Geodia</taxon>
    </lineage>
</organism>
<dbReference type="Gene3D" id="3.40.50.300">
    <property type="entry name" value="P-loop containing nucleotide triphosphate hydrolases"/>
    <property type="match status" value="1"/>
</dbReference>
<name>A0AA35SDN1_GEOBA</name>
<comment type="catalytic activity">
    <reaction evidence="6">
        <text>dCMP + ATP = dCDP + ADP</text>
        <dbReference type="Rhea" id="RHEA:25094"/>
        <dbReference type="ChEBI" id="CHEBI:30616"/>
        <dbReference type="ChEBI" id="CHEBI:57566"/>
        <dbReference type="ChEBI" id="CHEBI:58593"/>
        <dbReference type="ChEBI" id="CHEBI:456216"/>
        <dbReference type="EC" id="2.7.4.25"/>
    </reaction>
</comment>
<dbReference type="Proteomes" id="UP001174909">
    <property type="component" value="Unassembled WGS sequence"/>
</dbReference>
<evidence type="ECO:0000256" key="7">
    <source>
        <dbReference type="ARBA" id="ARBA00048478"/>
    </source>
</evidence>
<evidence type="ECO:0000313" key="10">
    <source>
        <dbReference type="EMBL" id="CAI8027258.1"/>
    </source>
</evidence>
<sequence>MRIADALGIRFLDSGAMYRAVTLAALRGSVSLSDDDALTTAPRWPSCRWAMPPSLRDPEVEGAVSRVAAVAGVRHVLVSKQQAVARTAPSSWWGATSARWCFSTPTLRCSCRPAWRSGPSVDTQSGSGRTRRPRWKRWRRR</sequence>
<keyword evidence="2" id="KW-0808">Transferase</keyword>
<gene>
    <name evidence="10" type="ORF">GBAR_LOCUS15600</name>
</gene>
<keyword evidence="11" id="KW-1185">Reference proteome</keyword>
<reference evidence="10" key="1">
    <citation type="submission" date="2023-03" db="EMBL/GenBank/DDBJ databases">
        <authorList>
            <person name="Steffen K."/>
            <person name="Cardenas P."/>
        </authorList>
    </citation>
    <scope>NUCLEOTIDE SEQUENCE</scope>
</reference>
<dbReference type="EMBL" id="CASHTH010002267">
    <property type="protein sequence ID" value="CAI8027258.1"/>
    <property type="molecule type" value="Genomic_DNA"/>
</dbReference>
<evidence type="ECO:0000313" key="11">
    <source>
        <dbReference type="Proteomes" id="UP001174909"/>
    </source>
</evidence>
<feature type="domain" description="Cytidylate kinase" evidence="9">
    <location>
        <begin position="2"/>
        <end position="86"/>
    </location>
</feature>
<evidence type="ECO:0000256" key="5">
    <source>
        <dbReference type="ARBA" id="ARBA00022840"/>
    </source>
</evidence>
<dbReference type="InterPro" id="IPR011994">
    <property type="entry name" value="Cytidylate_kinase_dom"/>
</dbReference>
<evidence type="ECO:0000256" key="8">
    <source>
        <dbReference type="SAM" id="MobiDB-lite"/>
    </source>
</evidence>